<sequence>MGAHDAVDEAEEVSWRGTAPIHRHVRTTDPGLPPAFLYPVTGPLHKRGSHDRYHQGVAGADLYQQVATACPGGDLFAGEPREVLRTGQGGIDHAHQPGAHPDRHGQIARLQAHQPCVGPRRERADGLTEFGQQRTDGHGVNEVGHHGQQVPLGWLWKRDARLVPARW</sequence>
<protein>
    <submittedName>
        <fullName evidence="1">Uncharacterized protein</fullName>
    </submittedName>
</protein>
<accession>A0A4D4K7R1</accession>
<name>A0A4D4K7R1_9ACTN</name>
<proteinExistence type="predicted"/>
<dbReference type="EMBL" id="BJHV01000001">
    <property type="protein sequence ID" value="GDY44144.1"/>
    <property type="molecule type" value="Genomic_DNA"/>
</dbReference>
<gene>
    <name evidence="1" type="ORF">SANT12839_050260</name>
</gene>
<comment type="caution">
    <text evidence="1">The sequence shown here is derived from an EMBL/GenBank/DDBJ whole genome shotgun (WGS) entry which is preliminary data.</text>
</comment>
<reference evidence="1 2" key="1">
    <citation type="journal article" date="2020" name="Int. J. Syst. Evol. Microbiol.">
        <title>Reclassification of Streptomyces castelarensis and Streptomyces sporoclivatus as later heterotypic synonyms of Streptomyces antimycoticus.</title>
        <authorList>
            <person name="Komaki H."/>
            <person name="Tamura T."/>
        </authorList>
    </citation>
    <scope>NUCLEOTIDE SEQUENCE [LARGE SCALE GENOMIC DNA]</scope>
    <source>
        <strain evidence="1 2">NBRC 12839</strain>
    </source>
</reference>
<dbReference type="Proteomes" id="UP000299290">
    <property type="component" value="Unassembled WGS sequence"/>
</dbReference>
<keyword evidence="2" id="KW-1185">Reference proteome</keyword>
<organism evidence="1 2">
    <name type="scientific">Streptomyces antimycoticus</name>
    <dbReference type="NCBI Taxonomy" id="68175"/>
    <lineage>
        <taxon>Bacteria</taxon>
        <taxon>Bacillati</taxon>
        <taxon>Actinomycetota</taxon>
        <taxon>Actinomycetes</taxon>
        <taxon>Kitasatosporales</taxon>
        <taxon>Streptomycetaceae</taxon>
        <taxon>Streptomyces</taxon>
        <taxon>Streptomyces violaceusniger group</taxon>
    </lineage>
</organism>
<dbReference type="AlphaFoldDB" id="A0A4D4K7R1"/>
<evidence type="ECO:0000313" key="2">
    <source>
        <dbReference type="Proteomes" id="UP000299290"/>
    </source>
</evidence>
<evidence type="ECO:0000313" key="1">
    <source>
        <dbReference type="EMBL" id="GDY44144.1"/>
    </source>
</evidence>